<dbReference type="FunFam" id="3.10.20.90:FF:000179">
    <property type="entry name" value="Plant UBX domain-containing protein 4"/>
    <property type="match status" value="1"/>
</dbReference>
<feature type="region of interest" description="Disordered" evidence="2">
    <location>
        <begin position="1"/>
        <end position="60"/>
    </location>
</feature>
<feature type="region of interest" description="Disordered" evidence="2">
    <location>
        <begin position="175"/>
        <end position="214"/>
    </location>
</feature>
<sequence>MASRDNKKASKPSSSKASRIRTLSDLNRPSADSDSDSDAPQEYYTGGEKSGMLVQDPTKGNDVDAIFNQARELGAIERPLDQLQEHPRSTSFTGTGRLLSGETVQSAPQQPEAVIHNIVFWSNGFTVNDGPLRSLDDPQNASFLESIKKSECPKELEPADRRSSVNVNLIRRNEKCPEPAKQRPVSFQGVGRTLGSSSTSVAPEPTVASTPPSGALAPSAGLVVDQSLPSTTIQIRLADGTRLISHFNLNHTISDIRGFVDSSRPGSQLNYQLQMMGFPPKVLTDHTQTIEQAGLANSVVIQKF</sequence>
<dbReference type="SUPFAM" id="SSF102848">
    <property type="entry name" value="NSFL1 (p97 ATPase) cofactor p47, SEP domain"/>
    <property type="match status" value="1"/>
</dbReference>
<dbReference type="KEGG" id="lang:109334872"/>
<evidence type="ECO:0000259" key="3">
    <source>
        <dbReference type="PROSITE" id="PS50033"/>
    </source>
</evidence>
<feature type="compositionally biased region" description="Polar residues" evidence="2">
    <location>
        <begin position="194"/>
        <end position="212"/>
    </location>
</feature>
<organism evidence="5 6">
    <name type="scientific">Lupinus angustifolius</name>
    <name type="common">Narrow-leaved blue lupine</name>
    <dbReference type="NCBI Taxonomy" id="3871"/>
    <lineage>
        <taxon>Eukaryota</taxon>
        <taxon>Viridiplantae</taxon>
        <taxon>Streptophyta</taxon>
        <taxon>Embryophyta</taxon>
        <taxon>Tracheophyta</taxon>
        <taxon>Spermatophyta</taxon>
        <taxon>Magnoliopsida</taxon>
        <taxon>eudicotyledons</taxon>
        <taxon>Gunneridae</taxon>
        <taxon>Pentapetalae</taxon>
        <taxon>rosids</taxon>
        <taxon>fabids</taxon>
        <taxon>Fabales</taxon>
        <taxon>Fabaceae</taxon>
        <taxon>Papilionoideae</taxon>
        <taxon>50 kb inversion clade</taxon>
        <taxon>genistoids sensu lato</taxon>
        <taxon>core genistoids</taxon>
        <taxon>Genisteae</taxon>
        <taxon>Lupinus</taxon>
    </lineage>
</organism>
<dbReference type="InterPro" id="IPR012989">
    <property type="entry name" value="SEP_domain"/>
</dbReference>
<dbReference type="SMART" id="SM00553">
    <property type="entry name" value="SEP"/>
    <property type="match status" value="1"/>
</dbReference>
<dbReference type="CDD" id="cd01770">
    <property type="entry name" value="UBX_UBXN2"/>
    <property type="match status" value="1"/>
</dbReference>
<dbReference type="InterPro" id="IPR029071">
    <property type="entry name" value="Ubiquitin-like_domsf"/>
</dbReference>
<dbReference type="AlphaFoldDB" id="A0A4P1QPV2"/>
<dbReference type="PANTHER" id="PTHR23333:SF20">
    <property type="entry name" value="NSFL1 COFACTOR P47"/>
    <property type="match status" value="1"/>
</dbReference>
<keyword evidence="1" id="KW-0833">Ubl conjugation pathway</keyword>
<dbReference type="PROSITE" id="PS51399">
    <property type="entry name" value="SEP"/>
    <property type="match status" value="1"/>
</dbReference>
<evidence type="ECO:0000256" key="2">
    <source>
        <dbReference type="SAM" id="MobiDB-lite"/>
    </source>
</evidence>
<dbReference type="Gene3D" id="3.10.20.90">
    <property type="entry name" value="Phosphatidylinositol 3-kinase Catalytic Subunit, Chain A, domain 1"/>
    <property type="match status" value="1"/>
</dbReference>
<proteinExistence type="predicted"/>
<dbReference type="Gramene" id="OIV91826">
    <property type="protein sequence ID" value="OIV91826"/>
    <property type="gene ID" value="TanjilG_17818"/>
</dbReference>
<dbReference type="GO" id="GO:0005829">
    <property type="term" value="C:cytosol"/>
    <property type="evidence" value="ECO:0007669"/>
    <property type="project" value="TreeGrafter"/>
</dbReference>
<feature type="domain" description="UBX" evidence="3">
    <location>
        <begin position="226"/>
        <end position="303"/>
    </location>
</feature>
<protein>
    <recommendedName>
        <fullName evidence="7">UBX domain-containing protein</fullName>
    </recommendedName>
</protein>
<evidence type="ECO:0000313" key="6">
    <source>
        <dbReference type="Proteomes" id="UP000188354"/>
    </source>
</evidence>
<evidence type="ECO:0008006" key="7">
    <source>
        <dbReference type="Google" id="ProtNLM"/>
    </source>
</evidence>
<dbReference type="GO" id="GO:0043161">
    <property type="term" value="P:proteasome-mediated ubiquitin-dependent protein catabolic process"/>
    <property type="evidence" value="ECO:0007669"/>
    <property type="project" value="TreeGrafter"/>
</dbReference>
<dbReference type="Pfam" id="PF08059">
    <property type="entry name" value="SEP"/>
    <property type="match status" value="1"/>
</dbReference>
<dbReference type="STRING" id="3871.A0A4P1QPV2"/>
<feature type="domain" description="SEP" evidence="4">
    <location>
        <begin position="113"/>
        <end position="177"/>
    </location>
</feature>
<dbReference type="GO" id="GO:0005634">
    <property type="term" value="C:nucleus"/>
    <property type="evidence" value="ECO:0007669"/>
    <property type="project" value="TreeGrafter"/>
</dbReference>
<dbReference type="GO" id="GO:0043130">
    <property type="term" value="F:ubiquitin binding"/>
    <property type="evidence" value="ECO:0007669"/>
    <property type="project" value="TreeGrafter"/>
</dbReference>
<evidence type="ECO:0000259" key="4">
    <source>
        <dbReference type="PROSITE" id="PS51399"/>
    </source>
</evidence>
<dbReference type="GO" id="GO:0051117">
    <property type="term" value="F:ATPase binding"/>
    <property type="evidence" value="ECO:0007669"/>
    <property type="project" value="UniProtKB-ARBA"/>
</dbReference>
<dbReference type="SMART" id="SM00166">
    <property type="entry name" value="UBX"/>
    <property type="match status" value="1"/>
</dbReference>
<dbReference type="GO" id="GO:0000045">
    <property type="term" value="P:autophagosome assembly"/>
    <property type="evidence" value="ECO:0007669"/>
    <property type="project" value="TreeGrafter"/>
</dbReference>
<accession>A0A4P1QPV2</accession>
<dbReference type="GO" id="GO:0031468">
    <property type="term" value="P:nuclear membrane reassembly"/>
    <property type="evidence" value="ECO:0007669"/>
    <property type="project" value="TreeGrafter"/>
</dbReference>
<reference evidence="5 6" key="1">
    <citation type="journal article" date="2017" name="Plant Biotechnol. J.">
        <title>A comprehensive draft genome sequence for lupin (Lupinus angustifolius), an emerging health food: insights into plant-microbe interactions and legume evolution.</title>
        <authorList>
            <person name="Hane J.K."/>
            <person name="Ming Y."/>
            <person name="Kamphuis L.G."/>
            <person name="Nelson M.N."/>
            <person name="Garg G."/>
            <person name="Atkins C.A."/>
            <person name="Bayer P.E."/>
            <person name="Bravo A."/>
            <person name="Bringans S."/>
            <person name="Cannon S."/>
            <person name="Edwards D."/>
            <person name="Foley R."/>
            <person name="Gao L.L."/>
            <person name="Harrison M.J."/>
            <person name="Huang W."/>
            <person name="Hurgobin B."/>
            <person name="Li S."/>
            <person name="Liu C.W."/>
            <person name="McGrath A."/>
            <person name="Morahan G."/>
            <person name="Murray J."/>
            <person name="Weller J."/>
            <person name="Jian J."/>
            <person name="Singh K.B."/>
        </authorList>
    </citation>
    <scope>NUCLEOTIDE SEQUENCE [LARGE SCALE GENOMIC DNA]</scope>
    <source>
        <strain evidence="6">cv. Tanjil</strain>
        <tissue evidence="5">Whole plant</tissue>
    </source>
</reference>
<dbReference type="Proteomes" id="UP000188354">
    <property type="component" value="Chromosome LG19"/>
</dbReference>
<dbReference type="InterPro" id="IPR001012">
    <property type="entry name" value="UBX_dom"/>
</dbReference>
<gene>
    <name evidence="5" type="ORF">TanjilG_17818</name>
</gene>
<dbReference type="OrthoDB" id="25887at2759"/>
<dbReference type="FunFam" id="3.30.420.210:FF:000005">
    <property type="entry name" value="Plant UBX domain-containing protein 4"/>
    <property type="match status" value="1"/>
</dbReference>
<keyword evidence="6" id="KW-1185">Reference proteome</keyword>
<dbReference type="Pfam" id="PF00789">
    <property type="entry name" value="UBX"/>
    <property type="match status" value="1"/>
</dbReference>
<dbReference type="SUPFAM" id="SSF54236">
    <property type="entry name" value="Ubiquitin-like"/>
    <property type="match status" value="1"/>
</dbReference>
<dbReference type="GO" id="GO:0007030">
    <property type="term" value="P:Golgi organization"/>
    <property type="evidence" value="ECO:0007669"/>
    <property type="project" value="TreeGrafter"/>
</dbReference>
<evidence type="ECO:0000256" key="1">
    <source>
        <dbReference type="ARBA" id="ARBA00022786"/>
    </source>
</evidence>
<dbReference type="PROSITE" id="PS50033">
    <property type="entry name" value="UBX"/>
    <property type="match status" value="1"/>
</dbReference>
<dbReference type="InterPro" id="IPR036241">
    <property type="entry name" value="NSFL1C_SEP_dom_sf"/>
</dbReference>
<dbReference type="EMBL" id="CM007379">
    <property type="protein sequence ID" value="OIV91826.1"/>
    <property type="molecule type" value="Genomic_DNA"/>
</dbReference>
<dbReference type="PANTHER" id="PTHR23333">
    <property type="entry name" value="UBX DOMAIN CONTAINING PROTEIN"/>
    <property type="match status" value="1"/>
</dbReference>
<evidence type="ECO:0000313" key="5">
    <source>
        <dbReference type="EMBL" id="OIV91826.1"/>
    </source>
</evidence>
<dbReference type="GO" id="GO:0061025">
    <property type="term" value="P:membrane fusion"/>
    <property type="evidence" value="ECO:0007669"/>
    <property type="project" value="TreeGrafter"/>
</dbReference>
<dbReference type="Gene3D" id="3.30.420.210">
    <property type="entry name" value="SEP domain"/>
    <property type="match status" value="1"/>
</dbReference>
<name>A0A4P1QPV2_LUPAN</name>